<comment type="subcellular location">
    <subcellularLocation>
        <location evidence="1">Membrane</location>
        <topology evidence="1">Multi-pass membrane protein</topology>
    </subcellularLocation>
</comment>
<evidence type="ECO:0000256" key="4">
    <source>
        <dbReference type="ARBA" id="ARBA00023136"/>
    </source>
</evidence>
<reference evidence="8" key="2">
    <citation type="submission" date="2019-07" db="EMBL/GenBank/DDBJ databases">
        <authorList>
            <person name="Seetharam A."/>
            <person name="Woodhouse M."/>
            <person name="Cannon E."/>
        </authorList>
    </citation>
    <scope>NUCLEOTIDE SEQUENCE [LARGE SCALE GENOMIC DNA]</scope>
    <source>
        <strain evidence="8">cv. B73</strain>
    </source>
</reference>
<accession>A0A804NT07</accession>
<evidence type="ECO:0000256" key="1">
    <source>
        <dbReference type="ARBA" id="ARBA00004141"/>
    </source>
</evidence>
<sequence length="412" mass="44648">MEGRGRCDRAPAKHGRCDPLSSPHHRRPLSIDDCVWRRRSIPPPVGFCSSRSGHQISRGGTGSGGFSRGGGGRNRGRWLSRGCGGSRSSSATLLRRSLPLPSSDASSTLASLWDLRWRAPHRRGTSAGEPTRSIVSLSESLFQLAQQRTRSWRRVCLEHLYALQASMMEAGDSTIMARFTTRVTGDDDALECPSVASSFITVSLCNIVLASLARQRRSMPHSQSSTSFNRPPYHSDEDALFPDHQIAAMEPDPIAAMEPDPVAAFTSAGHVPAVENASILHQLVSSVTPSPVAVAPSRDVRQCPMENRNASVSTYQRGNGCGVNVKELFVRVALAGTSFYFYQQVSYSLLARVSPVTHSVPNSLKRVVVIVTSVLFFRTLISRINALGTGVALAGVFLYSQFKKSKPKATAA</sequence>
<organism evidence="8 9">
    <name type="scientific">Zea mays</name>
    <name type="common">Maize</name>
    <dbReference type="NCBI Taxonomy" id="4577"/>
    <lineage>
        <taxon>Eukaryota</taxon>
        <taxon>Viridiplantae</taxon>
        <taxon>Streptophyta</taxon>
        <taxon>Embryophyta</taxon>
        <taxon>Tracheophyta</taxon>
        <taxon>Spermatophyta</taxon>
        <taxon>Magnoliopsida</taxon>
        <taxon>Liliopsida</taxon>
        <taxon>Poales</taxon>
        <taxon>Poaceae</taxon>
        <taxon>PACMAD clade</taxon>
        <taxon>Panicoideae</taxon>
        <taxon>Andropogonodae</taxon>
        <taxon>Andropogoneae</taxon>
        <taxon>Tripsacinae</taxon>
        <taxon>Zea</taxon>
    </lineage>
</organism>
<feature type="domain" description="Sugar phosphate transporter" evidence="7">
    <location>
        <begin position="315"/>
        <end position="400"/>
    </location>
</feature>
<evidence type="ECO:0000256" key="2">
    <source>
        <dbReference type="ARBA" id="ARBA00022692"/>
    </source>
</evidence>
<feature type="compositionally biased region" description="Basic and acidic residues" evidence="5">
    <location>
        <begin position="1"/>
        <end position="17"/>
    </location>
</feature>
<evidence type="ECO:0000256" key="3">
    <source>
        <dbReference type="ARBA" id="ARBA00022989"/>
    </source>
</evidence>
<proteinExistence type="predicted"/>
<evidence type="ECO:0000313" key="9">
    <source>
        <dbReference type="Proteomes" id="UP000007305"/>
    </source>
</evidence>
<dbReference type="PANTHER" id="PTHR11132">
    <property type="entry name" value="SOLUTE CARRIER FAMILY 35"/>
    <property type="match status" value="1"/>
</dbReference>
<dbReference type="EnsemblPlants" id="Zm00001eb183990_T001">
    <property type="protein sequence ID" value="Zm00001eb183990_P001"/>
    <property type="gene ID" value="Zm00001eb183990"/>
</dbReference>
<dbReference type="SUPFAM" id="SSF103481">
    <property type="entry name" value="Multidrug resistance efflux transporter EmrE"/>
    <property type="match status" value="1"/>
</dbReference>
<dbReference type="AlphaFoldDB" id="A0A804NT07"/>
<feature type="compositionally biased region" description="Low complexity" evidence="5">
    <location>
        <begin position="77"/>
        <end position="89"/>
    </location>
</feature>
<dbReference type="InterPro" id="IPR037185">
    <property type="entry name" value="EmrE-like"/>
</dbReference>
<keyword evidence="2 6" id="KW-0812">Transmembrane</keyword>
<name>A0A804NT07_MAIZE</name>
<dbReference type="InParanoid" id="A0A804NT07"/>
<keyword evidence="3 6" id="KW-1133">Transmembrane helix</keyword>
<protein>
    <recommendedName>
        <fullName evidence="7">Sugar phosphate transporter domain-containing protein</fullName>
    </recommendedName>
</protein>
<keyword evidence="9" id="KW-1185">Reference proteome</keyword>
<dbReference type="GO" id="GO:0016020">
    <property type="term" value="C:membrane"/>
    <property type="evidence" value="ECO:0007669"/>
    <property type="project" value="UniProtKB-SubCell"/>
</dbReference>
<dbReference type="Gramene" id="Zm00001eb183990_T001">
    <property type="protein sequence ID" value="Zm00001eb183990_P001"/>
    <property type="gene ID" value="Zm00001eb183990"/>
</dbReference>
<evidence type="ECO:0000256" key="6">
    <source>
        <dbReference type="SAM" id="Phobius"/>
    </source>
</evidence>
<dbReference type="Pfam" id="PF03151">
    <property type="entry name" value="TPT"/>
    <property type="match status" value="1"/>
</dbReference>
<feature type="region of interest" description="Disordered" evidence="5">
    <location>
        <begin position="1"/>
        <end position="24"/>
    </location>
</feature>
<dbReference type="InterPro" id="IPR050186">
    <property type="entry name" value="TPT_transporter"/>
</dbReference>
<dbReference type="Proteomes" id="UP000007305">
    <property type="component" value="Chromosome 4"/>
</dbReference>
<evidence type="ECO:0000259" key="7">
    <source>
        <dbReference type="Pfam" id="PF03151"/>
    </source>
</evidence>
<evidence type="ECO:0000256" key="5">
    <source>
        <dbReference type="SAM" id="MobiDB-lite"/>
    </source>
</evidence>
<feature type="compositionally biased region" description="Gly residues" evidence="5">
    <location>
        <begin position="59"/>
        <end position="73"/>
    </location>
</feature>
<keyword evidence="4 6" id="KW-0472">Membrane</keyword>
<reference evidence="9" key="1">
    <citation type="journal article" date="2009" name="Science">
        <title>The B73 maize genome: complexity, diversity, and dynamics.</title>
        <authorList>
            <person name="Schnable P.S."/>
            <person name="Ware D."/>
            <person name="Fulton R.S."/>
            <person name="Stein J.C."/>
            <person name="Wei F."/>
            <person name="Pasternak S."/>
            <person name="Liang C."/>
            <person name="Zhang J."/>
            <person name="Fulton L."/>
            <person name="Graves T.A."/>
            <person name="Minx P."/>
            <person name="Reily A.D."/>
            <person name="Courtney L."/>
            <person name="Kruchowski S.S."/>
            <person name="Tomlinson C."/>
            <person name="Strong C."/>
            <person name="Delehaunty K."/>
            <person name="Fronick C."/>
            <person name="Courtney B."/>
            <person name="Rock S.M."/>
            <person name="Belter E."/>
            <person name="Du F."/>
            <person name="Kim K."/>
            <person name="Abbott R.M."/>
            <person name="Cotton M."/>
            <person name="Levy A."/>
            <person name="Marchetto P."/>
            <person name="Ochoa K."/>
            <person name="Jackson S.M."/>
            <person name="Gillam B."/>
            <person name="Chen W."/>
            <person name="Yan L."/>
            <person name="Higginbotham J."/>
            <person name="Cardenas M."/>
            <person name="Waligorski J."/>
            <person name="Applebaum E."/>
            <person name="Phelps L."/>
            <person name="Falcone J."/>
            <person name="Kanchi K."/>
            <person name="Thane T."/>
            <person name="Scimone A."/>
            <person name="Thane N."/>
            <person name="Henke J."/>
            <person name="Wang T."/>
            <person name="Ruppert J."/>
            <person name="Shah N."/>
            <person name="Rotter K."/>
            <person name="Hodges J."/>
            <person name="Ingenthron E."/>
            <person name="Cordes M."/>
            <person name="Kohlberg S."/>
            <person name="Sgro J."/>
            <person name="Delgado B."/>
            <person name="Mead K."/>
            <person name="Chinwalla A."/>
            <person name="Leonard S."/>
            <person name="Crouse K."/>
            <person name="Collura K."/>
            <person name="Kudrna D."/>
            <person name="Currie J."/>
            <person name="He R."/>
            <person name="Angelova A."/>
            <person name="Rajasekar S."/>
            <person name="Mueller T."/>
            <person name="Lomeli R."/>
            <person name="Scara G."/>
            <person name="Ko A."/>
            <person name="Delaney K."/>
            <person name="Wissotski M."/>
            <person name="Lopez G."/>
            <person name="Campos D."/>
            <person name="Braidotti M."/>
            <person name="Ashley E."/>
            <person name="Golser W."/>
            <person name="Kim H."/>
            <person name="Lee S."/>
            <person name="Lin J."/>
            <person name="Dujmic Z."/>
            <person name="Kim W."/>
            <person name="Talag J."/>
            <person name="Zuccolo A."/>
            <person name="Fan C."/>
            <person name="Sebastian A."/>
            <person name="Kramer M."/>
            <person name="Spiegel L."/>
            <person name="Nascimento L."/>
            <person name="Zutavern T."/>
            <person name="Miller B."/>
            <person name="Ambroise C."/>
            <person name="Muller S."/>
            <person name="Spooner W."/>
            <person name="Narechania A."/>
            <person name="Ren L."/>
            <person name="Wei S."/>
            <person name="Kumari S."/>
            <person name="Faga B."/>
            <person name="Levy M.J."/>
            <person name="McMahan L."/>
            <person name="Van Buren P."/>
            <person name="Vaughn M.W."/>
            <person name="Ying K."/>
            <person name="Yeh C.-T."/>
            <person name="Emrich S.J."/>
            <person name="Jia Y."/>
            <person name="Kalyanaraman A."/>
            <person name="Hsia A.-P."/>
            <person name="Barbazuk W.B."/>
            <person name="Baucom R.S."/>
            <person name="Brutnell T.P."/>
            <person name="Carpita N.C."/>
            <person name="Chaparro C."/>
            <person name="Chia J.-M."/>
            <person name="Deragon J.-M."/>
            <person name="Estill J.C."/>
            <person name="Fu Y."/>
            <person name="Jeddeloh J.A."/>
            <person name="Han Y."/>
            <person name="Lee H."/>
            <person name="Li P."/>
            <person name="Lisch D.R."/>
            <person name="Liu S."/>
            <person name="Liu Z."/>
            <person name="Nagel D.H."/>
            <person name="McCann M.C."/>
            <person name="SanMiguel P."/>
            <person name="Myers A.M."/>
            <person name="Nettleton D."/>
            <person name="Nguyen J."/>
            <person name="Penning B.W."/>
            <person name="Ponnala L."/>
            <person name="Schneider K.L."/>
            <person name="Schwartz D.C."/>
            <person name="Sharma A."/>
            <person name="Soderlund C."/>
            <person name="Springer N.M."/>
            <person name="Sun Q."/>
            <person name="Wang H."/>
            <person name="Waterman M."/>
            <person name="Westerman R."/>
            <person name="Wolfgruber T.K."/>
            <person name="Yang L."/>
            <person name="Yu Y."/>
            <person name="Zhang L."/>
            <person name="Zhou S."/>
            <person name="Zhu Q."/>
            <person name="Bennetzen J.L."/>
            <person name="Dawe R.K."/>
            <person name="Jiang J."/>
            <person name="Jiang N."/>
            <person name="Presting G.G."/>
            <person name="Wessler S.R."/>
            <person name="Aluru S."/>
            <person name="Martienssen R.A."/>
            <person name="Clifton S.W."/>
            <person name="McCombie W.R."/>
            <person name="Wing R.A."/>
            <person name="Wilson R.K."/>
        </authorList>
    </citation>
    <scope>NUCLEOTIDE SEQUENCE [LARGE SCALE GENOMIC DNA]</scope>
    <source>
        <strain evidence="9">cv. B73</strain>
    </source>
</reference>
<reference evidence="8" key="3">
    <citation type="submission" date="2021-05" db="UniProtKB">
        <authorList>
            <consortium name="EnsemblPlants"/>
        </authorList>
    </citation>
    <scope>IDENTIFICATION</scope>
    <source>
        <strain evidence="8">cv. B73</strain>
    </source>
</reference>
<evidence type="ECO:0000313" key="8">
    <source>
        <dbReference type="EnsemblPlants" id="Zm00001eb183990_P001"/>
    </source>
</evidence>
<feature type="transmembrane region" description="Helical" evidence="6">
    <location>
        <begin position="380"/>
        <end position="399"/>
    </location>
</feature>
<dbReference type="InterPro" id="IPR004853">
    <property type="entry name" value="Sugar_P_trans_dom"/>
</dbReference>
<feature type="region of interest" description="Disordered" evidence="5">
    <location>
        <begin position="47"/>
        <end position="89"/>
    </location>
</feature>